<evidence type="ECO:0000313" key="5">
    <source>
        <dbReference type="Proteomes" id="UP000683139"/>
    </source>
</evidence>
<feature type="domain" description="Peptidase S9 prolyl oligopeptidase catalytic" evidence="3">
    <location>
        <begin position="456"/>
        <end position="667"/>
    </location>
</feature>
<keyword evidence="5" id="KW-1185">Reference proteome</keyword>
<dbReference type="InterPro" id="IPR029058">
    <property type="entry name" value="AB_hydrolase_fold"/>
</dbReference>
<dbReference type="Proteomes" id="UP000683139">
    <property type="component" value="Unassembled WGS sequence"/>
</dbReference>
<keyword evidence="1" id="KW-0378">Hydrolase</keyword>
<dbReference type="SUPFAM" id="SSF53474">
    <property type="entry name" value="alpha/beta-Hydrolases"/>
    <property type="match status" value="1"/>
</dbReference>
<accession>A0A919YKA4</accession>
<evidence type="ECO:0000313" key="4">
    <source>
        <dbReference type="EMBL" id="GIP15977.1"/>
    </source>
</evidence>
<dbReference type="Gene3D" id="2.120.10.30">
    <property type="entry name" value="TolB, C-terminal domain"/>
    <property type="match status" value="2"/>
</dbReference>
<dbReference type="SUPFAM" id="SSF82171">
    <property type="entry name" value="DPP6 N-terminal domain-like"/>
    <property type="match status" value="1"/>
</dbReference>
<gene>
    <name evidence="4" type="primary">yuxL</name>
    <name evidence="4" type="ORF">J40TS1_16190</name>
</gene>
<dbReference type="InterPro" id="IPR001375">
    <property type="entry name" value="Peptidase_S9_cat"/>
</dbReference>
<organism evidence="4 5">
    <name type="scientific">Paenibacillus montaniterrae</name>
    <dbReference type="NCBI Taxonomy" id="429341"/>
    <lineage>
        <taxon>Bacteria</taxon>
        <taxon>Bacillati</taxon>
        <taxon>Bacillota</taxon>
        <taxon>Bacilli</taxon>
        <taxon>Bacillales</taxon>
        <taxon>Paenibacillaceae</taxon>
        <taxon>Paenibacillus</taxon>
    </lineage>
</organism>
<protein>
    <submittedName>
        <fullName evidence="4">Peptidase YuxL</fullName>
    </submittedName>
</protein>
<evidence type="ECO:0000259" key="3">
    <source>
        <dbReference type="Pfam" id="PF00326"/>
    </source>
</evidence>
<proteinExistence type="predicted"/>
<evidence type="ECO:0000256" key="1">
    <source>
        <dbReference type="ARBA" id="ARBA00022801"/>
    </source>
</evidence>
<keyword evidence="2" id="KW-0645">Protease</keyword>
<dbReference type="EMBL" id="BOSE01000002">
    <property type="protein sequence ID" value="GIP15977.1"/>
    <property type="molecule type" value="Genomic_DNA"/>
</dbReference>
<dbReference type="GO" id="GO:0004252">
    <property type="term" value="F:serine-type endopeptidase activity"/>
    <property type="evidence" value="ECO:0007669"/>
    <property type="project" value="TreeGrafter"/>
</dbReference>
<dbReference type="PANTHER" id="PTHR42776:SF27">
    <property type="entry name" value="DIPEPTIDYL PEPTIDASE FAMILY MEMBER 6"/>
    <property type="match status" value="1"/>
</dbReference>
<dbReference type="InterPro" id="IPR011042">
    <property type="entry name" value="6-blade_b-propeller_TolB-like"/>
</dbReference>
<dbReference type="InterPro" id="IPR011659">
    <property type="entry name" value="WD40"/>
</dbReference>
<dbReference type="RefSeq" id="WP_213514230.1">
    <property type="nucleotide sequence ID" value="NZ_BOSE01000002.1"/>
</dbReference>
<sequence length="811" mass="90311">MKKPLISPESLELYYWSSDPHFHPAGDKVAYVRKQMDMEQNAYHTHIRTVSIDGIQDAPLSSGSADTQPLWSPDGKQLGFLRAIAGVNQLWLVAADGTDERAIVQPKRSISEWQWLPDGSGLVYVTRVHLNKGLESLSAAAWSQRVSRQGASYTTDMPKAEGRGWWDGLYSQLFHYDLASGTVKQLTAGAFHASQPRVLDSGRIAFIARQEKGDRAESEVTQGLYVLEEGNKPRQLVYGAYEIAQYDWSDDGDAIVFIGHDRAYGSATHNRLYRVGLLEGGEPQPISSEDVQLGVYVLNDMTAGASVPGPFIKGNGDAEAVYALVSKHGEVQIWKWKQGQPGQQLTSKPWVIHQLAASKAAEAFVVNAIDSKGPGELYAIEPDSGEIRKLTRWNDSFCQQHAIAEPQPLSFTISAGAHMQGWLLLPPAQSLLQSASQSIPLILAIHGGPHAMYTPAFAHEFQALASQGYALLLCNPRGSFGYGQQFAAGCLKDVGKGDYDDLMLAVDETLERFAVLNKQRLGVMGGSYGGLMTNWIIGQTNRFQAAVSQRSISNWLSFYGNSDIGARYTEAMLGGNPWDNYELLWQRSPVAYANKVETPVLIMHGEQDMRCPIEQSDQWYANLKRWGKEAKLVRYAGSNHAFQKAGKPSLRVDVLQQVNAWFYTHLRKPVTLGIPFAMLLENCRSSGASDEVIAACIASKDFSAIAHLVKEPDMPFVERVELAEEMNINWQDVFQYGYCFSFLHANAFKRLLLFRYGLRENVHYTQQEYNLLNVPLSEEQAVQLQALIGRQWKVERTEQGWLIKLAQKALI</sequence>
<evidence type="ECO:0000256" key="2">
    <source>
        <dbReference type="ARBA" id="ARBA00022825"/>
    </source>
</evidence>
<dbReference type="Pfam" id="PF00326">
    <property type="entry name" value="Peptidase_S9"/>
    <property type="match status" value="1"/>
</dbReference>
<dbReference type="Gene3D" id="3.40.50.1820">
    <property type="entry name" value="alpha/beta hydrolase"/>
    <property type="match status" value="1"/>
</dbReference>
<dbReference type="GO" id="GO:0006508">
    <property type="term" value="P:proteolysis"/>
    <property type="evidence" value="ECO:0007669"/>
    <property type="project" value="InterPro"/>
</dbReference>
<reference evidence="4" key="1">
    <citation type="submission" date="2021-03" db="EMBL/GenBank/DDBJ databases">
        <title>Antimicrobial resistance genes in bacteria isolated from Japanese honey, and their potential for conferring macrolide and lincosamide resistance in the American foulbrood pathogen Paenibacillus larvae.</title>
        <authorList>
            <person name="Okamoto M."/>
            <person name="Kumagai M."/>
            <person name="Kanamori H."/>
            <person name="Takamatsu D."/>
        </authorList>
    </citation>
    <scope>NUCLEOTIDE SEQUENCE</scope>
    <source>
        <strain evidence="4">J40TS1</strain>
    </source>
</reference>
<dbReference type="PANTHER" id="PTHR42776">
    <property type="entry name" value="SERINE PEPTIDASE S9 FAMILY MEMBER"/>
    <property type="match status" value="1"/>
</dbReference>
<keyword evidence="2" id="KW-0720">Serine protease</keyword>
<dbReference type="Pfam" id="PF07676">
    <property type="entry name" value="PD40"/>
    <property type="match status" value="1"/>
</dbReference>
<dbReference type="AlphaFoldDB" id="A0A919YKA4"/>
<comment type="caution">
    <text evidence="4">The sequence shown here is derived from an EMBL/GenBank/DDBJ whole genome shotgun (WGS) entry which is preliminary data.</text>
</comment>
<name>A0A919YKA4_9BACL</name>